<evidence type="ECO:0000313" key="4">
    <source>
        <dbReference type="Proteomes" id="UP000327085"/>
    </source>
</evidence>
<accession>A0A5E4FQA5</accession>
<dbReference type="AlphaFoldDB" id="A0A5E4FQA5"/>
<protein>
    <submittedName>
        <fullName evidence="3">PREDICTED: LOC110772931 isoform</fullName>
    </submittedName>
</protein>
<reference evidence="4" key="1">
    <citation type="journal article" date="2020" name="Plant J.">
        <title>Transposons played a major role in the diversification between the closely related almond and peach genomes: results from the almond genome sequence.</title>
        <authorList>
            <person name="Alioto T."/>
            <person name="Alexiou K.G."/>
            <person name="Bardil A."/>
            <person name="Barteri F."/>
            <person name="Castanera R."/>
            <person name="Cruz F."/>
            <person name="Dhingra A."/>
            <person name="Duval H."/>
            <person name="Fernandez I Marti A."/>
            <person name="Frias L."/>
            <person name="Galan B."/>
            <person name="Garcia J.L."/>
            <person name="Howad W."/>
            <person name="Gomez-Garrido J."/>
            <person name="Gut M."/>
            <person name="Julca I."/>
            <person name="Morata J."/>
            <person name="Puigdomenech P."/>
            <person name="Ribeca P."/>
            <person name="Rubio Cabetas M.J."/>
            <person name="Vlasova A."/>
            <person name="Wirthensohn M."/>
            <person name="Garcia-Mas J."/>
            <person name="Gabaldon T."/>
            <person name="Casacuberta J.M."/>
            <person name="Arus P."/>
        </authorList>
    </citation>
    <scope>NUCLEOTIDE SEQUENCE [LARGE SCALE GENOMIC DNA]</scope>
    <source>
        <strain evidence="4">cv. Texas</strain>
    </source>
</reference>
<evidence type="ECO:0000313" key="3">
    <source>
        <dbReference type="EMBL" id="VVA29603.1"/>
    </source>
</evidence>
<name>A0A5E4FQA5_PRUDU</name>
<keyword evidence="1" id="KW-0175">Coiled coil</keyword>
<feature type="region of interest" description="Disordered" evidence="2">
    <location>
        <begin position="110"/>
        <end position="131"/>
    </location>
</feature>
<gene>
    <name evidence="3" type="ORF">ALMOND_2B023012</name>
</gene>
<dbReference type="Proteomes" id="UP000327085">
    <property type="component" value="Chromosome 4"/>
</dbReference>
<sequence>MFACQQGGFSRVVVESDSQVAIKMVKGCTKVAHEVATFACRVVVTIGILYFQIELKESDKQEVDVKALQADLRRLKKDVSEYRNEHEPEVDVKALQADVVRLEKELSEYRKPREQVQTDKPSAVGNQKSKL</sequence>
<dbReference type="EMBL" id="CABIKO010000169">
    <property type="protein sequence ID" value="VVA29603.1"/>
    <property type="molecule type" value="Genomic_DNA"/>
</dbReference>
<organism evidence="3 4">
    <name type="scientific">Prunus dulcis</name>
    <name type="common">Almond</name>
    <name type="synonym">Amygdalus dulcis</name>
    <dbReference type="NCBI Taxonomy" id="3755"/>
    <lineage>
        <taxon>Eukaryota</taxon>
        <taxon>Viridiplantae</taxon>
        <taxon>Streptophyta</taxon>
        <taxon>Embryophyta</taxon>
        <taxon>Tracheophyta</taxon>
        <taxon>Spermatophyta</taxon>
        <taxon>Magnoliopsida</taxon>
        <taxon>eudicotyledons</taxon>
        <taxon>Gunneridae</taxon>
        <taxon>Pentapetalae</taxon>
        <taxon>rosids</taxon>
        <taxon>fabids</taxon>
        <taxon>Rosales</taxon>
        <taxon>Rosaceae</taxon>
        <taxon>Amygdaloideae</taxon>
        <taxon>Amygdaleae</taxon>
        <taxon>Prunus</taxon>
    </lineage>
</organism>
<feature type="compositionally biased region" description="Polar residues" evidence="2">
    <location>
        <begin position="118"/>
        <end position="131"/>
    </location>
</feature>
<dbReference type="InParanoid" id="A0A5E4FQA5"/>
<dbReference type="Gene3D" id="1.20.5.1700">
    <property type="match status" value="1"/>
</dbReference>
<feature type="coiled-coil region" evidence="1">
    <location>
        <begin position="58"/>
        <end position="85"/>
    </location>
</feature>
<dbReference type="Gramene" id="VVA29603">
    <property type="protein sequence ID" value="VVA29603"/>
    <property type="gene ID" value="Prudul26B023012"/>
</dbReference>
<evidence type="ECO:0000256" key="2">
    <source>
        <dbReference type="SAM" id="MobiDB-lite"/>
    </source>
</evidence>
<evidence type="ECO:0000256" key="1">
    <source>
        <dbReference type="SAM" id="Coils"/>
    </source>
</evidence>
<proteinExistence type="predicted"/>